<evidence type="ECO:0000313" key="4">
    <source>
        <dbReference type="Proteomes" id="UP001319870"/>
    </source>
</evidence>
<dbReference type="InterPro" id="IPR021403">
    <property type="entry name" value="DUF3043"/>
</dbReference>
<accession>A0ABS7ZNA9</accession>
<keyword evidence="4" id="KW-1185">Reference proteome</keyword>
<sequence length="219" mass="24313">MFSRHKSGASSSPSGSTDPVAKAAEIEGSGTPSGGGPTGKGRPTPKRNVAQAANKRPLVPNDRKAATKAAREKAREQRNIEYRAMQTGDERHLPPRDKGPEKRFVRDYVDARWNLGEFFLPVAFGFIVLNFLFLSNATMSIVILMLLYGVVLLTIADAFLLWHGLKKRMRAKFGVVGTDGKKSYVPQKGTMMYAVMRAFQIRRSRLPRPSSKKHGVWPE</sequence>
<dbReference type="EMBL" id="JAIXCQ010000021">
    <property type="protein sequence ID" value="MCA5895250.1"/>
    <property type="molecule type" value="Genomic_DNA"/>
</dbReference>
<dbReference type="Pfam" id="PF11241">
    <property type="entry name" value="DUF3043"/>
    <property type="match status" value="1"/>
</dbReference>
<feature type="transmembrane region" description="Helical" evidence="2">
    <location>
        <begin position="113"/>
        <end position="133"/>
    </location>
</feature>
<protein>
    <submittedName>
        <fullName evidence="3">DUF3043 domain-containing protein</fullName>
    </submittedName>
</protein>
<feature type="region of interest" description="Disordered" evidence="1">
    <location>
        <begin position="1"/>
        <end position="78"/>
    </location>
</feature>
<feature type="transmembrane region" description="Helical" evidence="2">
    <location>
        <begin position="139"/>
        <end position="162"/>
    </location>
</feature>
<keyword evidence="2" id="KW-1133">Transmembrane helix</keyword>
<reference evidence="3 4" key="1">
    <citation type="submission" date="2021-09" db="EMBL/GenBank/DDBJ databases">
        <title>Isoptericola luteus sp. nov., a novel bacterium isolated from Harbin, the capital city of Heilongjiang province.</title>
        <authorList>
            <person name="Li J."/>
        </authorList>
    </citation>
    <scope>NUCLEOTIDE SEQUENCE [LARGE SCALE GENOMIC DNA]</scope>
    <source>
        <strain evidence="3 4">NEAU-Y5</strain>
    </source>
</reference>
<evidence type="ECO:0000313" key="3">
    <source>
        <dbReference type="EMBL" id="MCA5895250.1"/>
    </source>
</evidence>
<feature type="compositionally biased region" description="Basic and acidic residues" evidence="1">
    <location>
        <begin position="61"/>
        <end position="78"/>
    </location>
</feature>
<name>A0ABS7ZNA9_9MICO</name>
<comment type="caution">
    <text evidence="3">The sequence shown here is derived from an EMBL/GenBank/DDBJ whole genome shotgun (WGS) entry which is preliminary data.</text>
</comment>
<dbReference type="Proteomes" id="UP001319870">
    <property type="component" value="Unassembled WGS sequence"/>
</dbReference>
<evidence type="ECO:0000256" key="1">
    <source>
        <dbReference type="SAM" id="MobiDB-lite"/>
    </source>
</evidence>
<keyword evidence="2" id="KW-0812">Transmembrane</keyword>
<organism evidence="3 4">
    <name type="scientific">Isoptericola luteus</name>
    <dbReference type="NCBI Taxonomy" id="2879484"/>
    <lineage>
        <taxon>Bacteria</taxon>
        <taxon>Bacillati</taxon>
        <taxon>Actinomycetota</taxon>
        <taxon>Actinomycetes</taxon>
        <taxon>Micrococcales</taxon>
        <taxon>Promicromonosporaceae</taxon>
        <taxon>Isoptericola</taxon>
    </lineage>
</organism>
<gene>
    <name evidence="3" type="ORF">LEP48_18135</name>
</gene>
<keyword evidence="2" id="KW-0472">Membrane</keyword>
<proteinExistence type="predicted"/>
<dbReference type="RefSeq" id="WP_225566967.1">
    <property type="nucleotide sequence ID" value="NZ_JAIXCQ010000021.1"/>
</dbReference>
<evidence type="ECO:0000256" key="2">
    <source>
        <dbReference type="SAM" id="Phobius"/>
    </source>
</evidence>